<organism evidence="2 3">
    <name type="scientific">Flavobacterium gilvum</name>
    <dbReference type="NCBI Taxonomy" id="1492737"/>
    <lineage>
        <taxon>Bacteria</taxon>
        <taxon>Pseudomonadati</taxon>
        <taxon>Bacteroidota</taxon>
        <taxon>Flavobacteriia</taxon>
        <taxon>Flavobacteriales</taxon>
        <taxon>Flavobacteriaceae</taxon>
        <taxon>Flavobacterium</taxon>
    </lineage>
</organism>
<evidence type="ECO:0000313" key="3">
    <source>
        <dbReference type="Proteomes" id="UP000175968"/>
    </source>
</evidence>
<evidence type="ECO:0000259" key="1">
    <source>
        <dbReference type="Pfam" id="PF00535"/>
    </source>
</evidence>
<reference evidence="2 3" key="1">
    <citation type="submission" date="2016-10" db="EMBL/GenBank/DDBJ databases">
        <title>Flavobacterium gilvum sp. nov., isolated from stream water.</title>
        <authorList>
            <person name="Shin S.-K."/>
            <person name="Cho Y.-J."/>
            <person name="Yi H."/>
        </authorList>
    </citation>
    <scope>NUCLEOTIDE SEQUENCE [LARGE SCALE GENOMIC DNA]</scope>
    <source>
        <strain evidence="2 3">EM1308</strain>
    </source>
</reference>
<name>A0AAC9I544_9FLAO</name>
<protein>
    <submittedName>
        <fullName evidence="2">Glycosyl transferase</fullName>
    </submittedName>
</protein>
<dbReference type="RefSeq" id="WP_035637990.1">
    <property type="nucleotide sequence ID" value="NZ_CP017479.1"/>
</dbReference>
<dbReference type="Gene3D" id="3.90.550.10">
    <property type="entry name" value="Spore Coat Polysaccharide Biosynthesis Protein SpsA, Chain A"/>
    <property type="match status" value="1"/>
</dbReference>
<dbReference type="Pfam" id="PF00535">
    <property type="entry name" value="Glycos_transf_2"/>
    <property type="match status" value="1"/>
</dbReference>
<dbReference type="CDD" id="cd00761">
    <property type="entry name" value="Glyco_tranf_GTA_type"/>
    <property type="match status" value="1"/>
</dbReference>
<keyword evidence="3" id="KW-1185">Reference proteome</keyword>
<feature type="domain" description="Glycosyltransferase 2-like" evidence="1">
    <location>
        <begin position="3"/>
        <end position="144"/>
    </location>
</feature>
<dbReference type="KEGG" id="fgl:EM308_08715"/>
<dbReference type="GO" id="GO:0016740">
    <property type="term" value="F:transferase activity"/>
    <property type="evidence" value="ECO:0007669"/>
    <property type="project" value="UniProtKB-KW"/>
</dbReference>
<proteinExistence type="predicted"/>
<dbReference type="AlphaFoldDB" id="A0AAC9I544"/>
<dbReference type="Proteomes" id="UP000175968">
    <property type="component" value="Chromosome"/>
</dbReference>
<evidence type="ECO:0000313" key="2">
    <source>
        <dbReference type="EMBL" id="AOW09576.1"/>
    </source>
</evidence>
<gene>
    <name evidence="2" type="ORF">EM308_08715</name>
</gene>
<dbReference type="EMBL" id="CP017479">
    <property type="protein sequence ID" value="AOW09576.1"/>
    <property type="molecule type" value="Genomic_DNA"/>
</dbReference>
<dbReference type="InterPro" id="IPR001173">
    <property type="entry name" value="Glyco_trans_2-like"/>
</dbReference>
<dbReference type="InterPro" id="IPR029044">
    <property type="entry name" value="Nucleotide-diphossugar_trans"/>
</dbReference>
<dbReference type="SUPFAM" id="SSF53448">
    <property type="entry name" value="Nucleotide-diphospho-sugar transferases"/>
    <property type="match status" value="1"/>
</dbReference>
<sequence length="298" mass="34520">MLSILIPIYDYNAFPLVSELHRQCVKCNLEFEILCQDDASVLFLDQNNEINNLENCFFSTNETNFGKSKNINQIVVKAKFDWLLLLDCDTFPESSNFISNYLNEIQKKENKAVFGGLLYESKQPQKEQLLRWIYGRNRESLSIEKRKQNPNKSALTSNLILKKELLLQHPFDQTITKYGYEDLCFLSKLEANKIIVSHIENPVFHLNLETSIVFLKKTQTALENLVLLYNSNKITAESSKIISCFVILKKLKLTGLTAFLFQKTKTKIEANLLSQKPSLFLFDLYKLGFFCTLTQIKQ</sequence>
<keyword evidence="2" id="KW-0808">Transferase</keyword>
<accession>A0AAC9I544</accession>